<dbReference type="PANTHER" id="PTHR10026">
    <property type="entry name" value="CYCLIN"/>
    <property type="match status" value="1"/>
</dbReference>
<dbReference type="InterPro" id="IPR031658">
    <property type="entry name" value="Cyclin_C_2"/>
</dbReference>
<dbReference type="SMART" id="SM00385">
    <property type="entry name" value="CYCLIN"/>
    <property type="match status" value="1"/>
</dbReference>
<evidence type="ECO:0000256" key="4">
    <source>
        <dbReference type="SAM" id="MobiDB-lite"/>
    </source>
</evidence>
<dbReference type="CDD" id="cd20525">
    <property type="entry name" value="CYCLIN_CCNH_rpt2"/>
    <property type="match status" value="1"/>
</dbReference>
<dbReference type="AlphaFoldDB" id="A0A165JCV3"/>
<dbReference type="GO" id="GO:0016538">
    <property type="term" value="F:cyclin-dependent protein serine/threonine kinase regulator activity"/>
    <property type="evidence" value="ECO:0007669"/>
    <property type="project" value="InterPro"/>
</dbReference>
<dbReference type="EMBL" id="KV423921">
    <property type="protein sequence ID" value="KZT61674.1"/>
    <property type="molecule type" value="Genomic_DNA"/>
</dbReference>
<evidence type="ECO:0000256" key="3">
    <source>
        <dbReference type="SAM" id="Coils"/>
    </source>
</evidence>
<dbReference type="SUPFAM" id="SSF47954">
    <property type="entry name" value="Cyclin-like"/>
    <property type="match status" value="2"/>
</dbReference>
<proteinExistence type="inferred from homology"/>
<protein>
    <submittedName>
        <fullName evidence="6">Cyclin-like protein</fullName>
    </submittedName>
</protein>
<dbReference type="InParanoid" id="A0A165JCV3"/>
<gene>
    <name evidence="6" type="ORF">CALCODRAFT_348116</name>
</gene>
<sequence length="355" mass="39727">MAPSADPPPETNGASSSKEPLTLYEVSTQYKHWRFSAAQLEERRRRMNEVAVNAIRQVHEAEEEGSSCRISFLTFDEELLLVKQYLTTIPKMCKLHQFPEEVEATAMSFLKRFYLKNTVMDWHPRNVMLTAIYLATKTTNNPMAIDQYVANIPRTTANDVLELEFLVAQSLNFQLAVWGAHRAAWGIWLDLQTLPEWNKEAAQGAYAVADEYVSVSRLTDAEFIYAPSQIAAAAWHLADPALLEKWLAAKGESGALPLIKTIASLIEKEGKAPNLAVAKDVDARLRICKNPEKVEGSKAYLRRQAEQQEEATAKRQKKAERAAKALADDPFASVPIDGAEQNGTKIGEFDMDDDD</sequence>
<evidence type="ECO:0000259" key="5">
    <source>
        <dbReference type="SMART" id="SM00385"/>
    </source>
</evidence>
<name>A0A165JCV3_9BASI</name>
<dbReference type="Pfam" id="PF16899">
    <property type="entry name" value="Cyclin_C_2"/>
    <property type="match status" value="1"/>
</dbReference>
<dbReference type="Gene3D" id="1.10.472.10">
    <property type="entry name" value="Cyclin-like"/>
    <property type="match status" value="1"/>
</dbReference>
<feature type="domain" description="Cyclin-like" evidence="5">
    <location>
        <begin position="87"/>
        <end position="169"/>
    </location>
</feature>
<keyword evidence="1 2" id="KW-0195">Cyclin</keyword>
<evidence type="ECO:0000256" key="1">
    <source>
        <dbReference type="ARBA" id="ARBA00023127"/>
    </source>
</evidence>
<evidence type="ECO:0000313" key="7">
    <source>
        <dbReference type="Proteomes" id="UP000076842"/>
    </source>
</evidence>
<reference evidence="6 7" key="1">
    <citation type="journal article" date="2016" name="Mol. Biol. Evol.">
        <title>Comparative Genomics of Early-Diverging Mushroom-Forming Fungi Provides Insights into the Origins of Lignocellulose Decay Capabilities.</title>
        <authorList>
            <person name="Nagy L.G."/>
            <person name="Riley R."/>
            <person name="Tritt A."/>
            <person name="Adam C."/>
            <person name="Daum C."/>
            <person name="Floudas D."/>
            <person name="Sun H."/>
            <person name="Yadav J.S."/>
            <person name="Pangilinan J."/>
            <person name="Larsson K.H."/>
            <person name="Matsuura K."/>
            <person name="Barry K."/>
            <person name="Labutti K."/>
            <person name="Kuo R."/>
            <person name="Ohm R.A."/>
            <person name="Bhattacharya S.S."/>
            <person name="Shirouzu T."/>
            <person name="Yoshinaga Y."/>
            <person name="Martin F.M."/>
            <person name="Grigoriev I.V."/>
            <person name="Hibbett D.S."/>
        </authorList>
    </citation>
    <scope>NUCLEOTIDE SEQUENCE [LARGE SCALE GENOMIC DNA]</scope>
    <source>
        <strain evidence="6 7">HHB12733</strain>
    </source>
</reference>
<dbReference type="InterPro" id="IPR043198">
    <property type="entry name" value="Cyclin/Ssn8"/>
</dbReference>
<keyword evidence="3" id="KW-0175">Coiled coil</keyword>
<dbReference type="Proteomes" id="UP000076842">
    <property type="component" value="Unassembled WGS sequence"/>
</dbReference>
<evidence type="ECO:0000256" key="2">
    <source>
        <dbReference type="RuleBase" id="RU000383"/>
    </source>
</evidence>
<dbReference type="Pfam" id="PF00134">
    <property type="entry name" value="Cyclin_N"/>
    <property type="match status" value="1"/>
</dbReference>
<dbReference type="OrthoDB" id="340962at2759"/>
<dbReference type="CDD" id="cd20524">
    <property type="entry name" value="CYCLIN_CCNH_rpt1"/>
    <property type="match status" value="1"/>
</dbReference>
<dbReference type="GO" id="GO:0006357">
    <property type="term" value="P:regulation of transcription by RNA polymerase II"/>
    <property type="evidence" value="ECO:0007669"/>
    <property type="project" value="InterPro"/>
</dbReference>
<feature type="coiled-coil region" evidence="3">
    <location>
        <begin position="37"/>
        <end position="64"/>
    </location>
</feature>
<dbReference type="FunCoup" id="A0A165JCV3">
    <property type="interactions" value="617"/>
</dbReference>
<dbReference type="InterPro" id="IPR013763">
    <property type="entry name" value="Cyclin-like_dom"/>
</dbReference>
<keyword evidence="7" id="KW-1185">Reference proteome</keyword>
<accession>A0A165JCV3</accession>
<comment type="similarity">
    <text evidence="2">Belongs to the cyclin family.</text>
</comment>
<evidence type="ECO:0000313" key="6">
    <source>
        <dbReference type="EMBL" id="KZT61674.1"/>
    </source>
</evidence>
<dbReference type="STRING" id="1353952.A0A165JCV3"/>
<organism evidence="6 7">
    <name type="scientific">Calocera cornea HHB12733</name>
    <dbReference type="NCBI Taxonomy" id="1353952"/>
    <lineage>
        <taxon>Eukaryota</taxon>
        <taxon>Fungi</taxon>
        <taxon>Dikarya</taxon>
        <taxon>Basidiomycota</taxon>
        <taxon>Agaricomycotina</taxon>
        <taxon>Dacrymycetes</taxon>
        <taxon>Dacrymycetales</taxon>
        <taxon>Dacrymycetaceae</taxon>
        <taxon>Calocera</taxon>
    </lineage>
</organism>
<dbReference type="InterPro" id="IPR006671">
    <property type="entry name" value="Cyclin_N"/>
</dbReference>
<feature type="region of interest" description="Disordered" evidence="4">
    <location>
        <begin position="305"/>
        <end position="355"/>
    </location>
</feature>
<dbReference type="InterPro" id="IPR036915">
    <property type="entry name" value="Cyclin-like_sf"/>
</dbReference>